<keyword evidence="1" id="KW-0472">Membrane</keyword>
<reference evidence="2 3" key="1">
    <citation type="submission" date="2017-06" db="EMBL/GenBank/DDBJ databases">
        <title>Draft Genome Sequence of Natranaerobius trueperi halophilic, alkalithermophilic bacteria from soda lakes.</title>
        <authorList>
            <person name="Zhao B."/>
        </authorList>
    </citation>
    <scope>NUCLEOTIDE SEQUENCE [LARGE SCALE GENOMIC DNA]</scope>
    <source>
        <strain evidence="2 3">DSM 18760</strain>
    </source>
</reference>
<accession>A0A226BYT9</accession>
<evidence type="ECO:0000256" key="1">
    <source>
        <dbReference type="SAM" id="Phobius"/>
    </source>
</evidence>
<dbReference type="Proteomes" id="UP000214588">
    <property type="component" value="Unassembled WGS sequence"/>
</dbReference>
<dbReference type="AlphaFoldDB" id="A0A226BYT9"/>
<dbReference type="PANTHER" id="PTHR41324:SF1">
    <property type="entry name" value="DUF2232 DOMAIN-CONTAINING PROTEIN"/>
    <property type="match status" value="1"/>
</dbReference>
<evidence type="ECO:0008006" key="4">
    <source>
        <dbReference type="Google" id="ProtNLM"/>
    </source>
</evidence>
<dbReference type="EMBL" id="NIQC01000017">
    <property type="protein sequence ID" value="OWZ83494.1"/>
    <property type="molecule type" value="Genomic_DNA"/>
</dbReference>
<keyword evidence="1" id="KW-0812">Transmembrane</keyword>
<dbReference type="OrthoDB" id="1726902at2"/>
<evidence type="ECO:0000313" key="3">
    <source>
        <dbReference type="Proteomes" id="UP000214588"/>
    </source>
</evidence>
<feature type="transmembrane region" description="Helical" evidence="1">
    <location>
        <begin position="173"/>
        <end position="197"/>
    </location>
</feature>
<gene>
    <name evidence="2" type="ORF">CDO51_08330</name>
</gene>
<feature type="transmembrane region" description="Helical" evidence="1">
    <location>
        <begin position="282"/>
        <end position="303"/>
    </location>
</feature>
<feature type="transmembrane region" description="Helical" evidence="1">
    <location>
        <begin position="47"/>
        <end position="68"/>
    </location>
</feature>
<feature type="transmembrane region" description="Helical" evidence="1">
    <location>
        <begin position="104"/>
        <end position="126"/>
    </location>
</feature>
<dbReference type="Pfam" id="PF09991">
    <property type="entry name" value="DUF2232"/>
    <property type="match status" value="1"/>
</dbReference>
<organism evidence="2 3">
    <name type="scientific">Natranaerobius trueperi</name>
    <dbReference type="NCBI Taxonomy" id="759412"/>
    <lineage>
        <taxon>Bacteria</taxon>
        <taxon>Bacillati</taxon>
        <taxon>Bacillota</taxon>
        <taxon>Clostridia</taxon>
        <taxon>Natranaerobiales</taxon>
        <taxon>Natranaerobiaceae</taxon>
        <taxon>Natranaerobius</taxon>
    </lineage>
</organism>
<dbReference type="InterPro" id="IPR018710">
    <property type="entry name" value="DUF2232"/>
</dbReference>
<evidence type="ECO:0000313" key="2">
    <source>
        <dbReference type="EMBL" id="OWZ83494.1"/>
    </source>
</evidence>
<keyword evidence="1" id="KW-1133">Transmembrane helix</keyword>
<comment type="caution">
    <text evidence="2">The sequence shown here is derived from an EMBL/GenBank/DDBJ whole genome shotgun (WGS) entry which is preliminary data.</text>
</comment>
<keyword evidence="3" id="KW-1185">Reference proteome</keyword>
<feature type="transmembrane region" description="Helical" evidence="1">
    <location>
        <begin position="74"/>
        <end position="92"/>
    </location>
</feature>
<sequence length="316" mass="35388">MTSSPNTKYITEGAILTALFVVLSLAVYVLPIVLLSLIILPIPYVVIFFRTNVKIFLMSALIGLTILVMIVDPIYAVVSSLIATVIGGFLGYALNSNWSAIKTLLAGSVSILTLVMISLGLTQIILEIDIVKETVNLFEVTIDAQEQSLENMGVSESQIKELGELGDMFYDNIMVFFPSGIITASVILGFLQVSINIKILEKLGYAIKKLPKFRNWRFPIFFTWFYVLATLIMLLTSDIYGYWGMLSANLFFISNWILLVHGLATIYWYFKEKKNLSNFVTILIIILGLTISFLNMVIVLIGISDQLFNFREALSK</sequence>
<feature type="transmembrane region" description="Helical" evidence="1">
    <location>
        <begin position="15"/>
        <end position="40"/>
    </location>
</feature>
<dbReference type="RefSeq" id="WP_089023820.1">
    <property type="nucleotide sequence ID" value="NZ_NIQC01000017.1"/>
</dbReference>
<name>A0A226BYT9_9FIRM</name>
<feature type="transmembrane region" description="Helical" evidence="1">
    <location>
        <begin position="218"/>
        <end position="243"/>
    </location>
</feature>
<feature type="transmembrane region" description="Helical" evidence="1">
    <location>
        <begin position="249"/>
        <end position="270"/>
    </location>
</feature>
<proteinExistence type="predicted"/>
<protein>
    <recommendedName>
        <fullName evidence="4">DUF2232 domain-containing protein</fullName>
    </recommendedName>
</protein>
<dbReference type="PANTHER" id="PTHR41324">
    <property type="entry name" value="MEMBRANE PROTEIN-RELATED"/>
    <property type="match status" value="1"/>
</dbReference>